<dbReference type="SUPFAM" id="SSF54534">
    <property type="entry name" value="FKBP-like"/>
    <property type="match status" value="1"/>
</dbReference>
<keyword evidence="10" id="KW-1185">Reference proteome</keyword>
<accession>A0A1G4T4G9</accession>
<evidence type="ECO:0000259" key="8">
    <source>
        <dbReference type="PROSITE" id="PS50059"/>
    </source>
</evidence>
<dbReference type="AlphaFoldDB" id="A0A1G4T4G9"/>
<dbReference type="InterPro" id="IPR000774">
    <property type="entry name" value="PPIase_FKBP_N"/>
</dbReference>
<evidence type="ECO:0000256" key="7">
    <source>
        <dbReference type="SAM" id="SignalP"/>
    </source>
</evidence>
<evidence type="ECO:0000313" key="9">
    <source>
        <dbReference type="EMBL" id="SCW76308.1"/>
    </source>
</evidence>
<organism evidence="9 10">
    <name type="scientific">Asticcacaulis taihuensis</name>
    <dbReference type="NCBI Taxonomy" id="260084"/>
    <lineage>
        <taxon>Bacteria</taxon>
        <taxon>Pseudomonadati</taxon>
        <taxon>Pseudomonadota</taxon>
        <taxon>Alphaproteobacteria</taxon>
        <taxon>Caulobacterales</taxon>
        <taxon>Caulobacteraceae</taxon>
        <taxon>Asticcacaulis</taxon>
    </lineage>
</organism>
<feature type="signal peptide" evidence="7">
    <location>
        <begin position="1"/>
        <end position="24"/>
    </location>
</feature>
<dbReference type="Pfam" id="PF00254">
    <property type="entry name" value="FKBP_C"/>
    <property type="match status" value="1"/>
</dbReference>
<dbReference type="Gene3D" id="3.10.50.40">
    <property type="match status" value="1"/>
</dbReference>
<reference evidence="10" key="1">
    <citation type="submission" date="2016-10" db="EMBL/GenBank/DDBJ databases">
        <authorList>
            <person name="Varghese N."/>
            <person name="Submissions S."/>
        </authorList>
    </citation>
    <scope>NUCLEOTIDE SEQUENCE [LARGE SCALE GENOMIC DNA]</scope>
    <source>
        <strain evidence="10">CGMCC 1.3431</strain>
    </source>
</reference>
<dbReference type="PROSITE" id="PS50059">
    <property type="entry name" value="FKBP_PPIASE"/>
    <property type="match status" value="1"/>
</dbReference>
<dbReference type="Pfam" id="PF01346">
    <property type="entry name" value="FKBP_N"/>
    <property type="match status" value="1"/>
</dbReference>
<evidence type="ECO:0000256" key="1">
    <source>
        <dbReference type="ARBA" id="ARBA00000971"/>
    </source>
</evidence>
<evidence type="ECO:0000256" key="6">
    <source>
        <dbReference type="RuleBase" id="RU003915"/>
    </source>
</evidence>
<keyword evidence="3 5" id="KW-0697">Rotamase</keyword>
<keyword evidence="7" id="KW-0732">Signal</keyword>
<evidence type="ECO:0000256" key="4">
    <source>
        <dbReference type="ARBA" id="ARBA00023235"/>
    </source>
</evidence>
<feature type="chain" id="PRO_5011483012" description="Peptidyl-prolyl cis-trans isomerase" evidence="7">
    <location>
        <begin position="25"/>
        <end position="165"/>
    </location>
</feature>
<evidence type="ECO:0000256" key="2">
    <source>
        <dbReference type="ARBA" id="ARBA00006577"/>
    </source>
</evidence>
<evidence type="ECO:0000256" key="5">
    <source>
        <dbReference type="PROSITE-ProRule" id="PRU00277"/>
    </source>
</evidence>
<dbReference type="InterPro" id="IPR001179">
    <property type="entry name" value="PPIase_FKBP_dom"/>
</dbReference>
<dbReference type="PROSITE" id="PS51257">
    <property type="entry name" value="PROKAR_LIPOPROTEIN"/>
    <property type="match status" value="1"/>
</dbReference>
<dbReference type="PANTHER" id="PTHR43811:SF19">
    <property type="entry name" value="39 KDA FK506-BINDING NUCLEAR PROTEIN"/>
    <property type="match status" value="1"/>
</dbReference>
<evidence type="ECO:0000256" key="3">
    <source>
        <dbReference type="ARBA" id="ARBA00023110"/>
    </source>
</evidence>
<dbReference type="STRING" id="260084.SAMN02927928_3259"/>
<dbReference type="InterPro" id="IPR046357">
    <property type="entry name" value="PPIase_dom_sf"/>
</dbReference>
<dbReference type="EMBL" id="FMTS01000006">
    <property type="protein sequence ID" value="SCW76308.1"/>
    <property type="molecule type" value="Genomic_DNA"/>
</dbReference>
<dbReference type="PANTHER" id="PTHR43811">
    <property type="entry name" value="FKBP-TYPE PEPTIDYL-PROLYL CIS-TRANS ISOMERASE FKPA"/>
    <property type="match status" value="1"/>
</dbReference>
<keyword evidence="4 5" id="KW-0413">Isomerase</keyword>
<gene>
    <name evidence="9" type="ORF">SAMN02927928_3259</name>
</gene>
<comment type="catalytic activity">
    <reaction evidence="1 5 6">
        <text>[protein]-peptidylproline (omega=180) = [protein]-peptidylproline (omega=0)</text>
        <dbReference type="Rhea" id="RHEA:16237"/>
        <dbReference type="Rhea" id="RHEA-COMP:10747"/>
        <dbReference type="Rhea" id="RHEA-COMP:10748"/>
        <dbReference type="ChEBI" id="CHEBI:83833"/>
        <dbReference type="ChEBI" id="CHEBI:83834"/>
        <dbReference type="EC" id="5.2.1.8"/>
    </reaction>
</comment>
<dbReference type="EC" id="5.2.1.8" evidence="6"/>
<proteinExistence type="inferred from homology"/>
<evidence type="ECO:0000313" key="10">
    <source>
        <dbReference type="Proteomes" id="UP000199150"/>
    </source>
</evidence>
<dbReference type="GO" id="GO:0006457">
    <property type="term" value="P:protein folding"/>
    <property type="evidence" value="ECO:0007669"/>
    <property type="project" value="InterPro"/>
</dbReference>
<dbReference type="Proteomes" id="UP000199150">
    <property type="component" value="Unassembled WGS sequence"/>
</dbReference>
<protein>
    <recommendedName>
        <fullName evidence="6">Peptidyl-prolyl cis-trans isomerase</fullName>
        <ecNumber evidence="6">5.2.1.8</ecNumber>
    </recommendedName>
</protein>
<name>A0A1G4T4G9_9CAUL</name>
<feature type="domain" description="PPIase FKBP-type" evidence="8">
    <location>
        <begin position="79"/>
        <end position="164"/>
    </location>
</feature>
<sequence length="165" mass="17906">MPSVWIKKTSIFALAFILTACGQAMDKTNAQTISEQNLQKGQEFLAQTAKVPGVSVLPSGVMYKIVSRSPNPGAQPTVADNVTINYEGKLLDGSVFDSSFARNEPANFPLGRLISAWQQVIPLMHVGDEIVLYTPPTSAYGERDLGEIPPNSTLIFRVQLLGINQ</sequence>
<comment type="similarity">
    <text evidence="2 6">Belongs to the FKBP-type PPIase family.</text>
</comment>
<dbReference type="GO" id="GO:0003755">
    <property type="term" value="F:peptidyl-prolyl cis-trans isomerase activity"/>
    <property type="evidence" value="ECO:0007669"/>
    <property type="project" value="UniProtKB-UniRule"/>
</dbReference>